<feature type="compositionally biased region" description="Polar residues" evidence="1">
    <location>
        <begin position="58"/>
        <end position="76"/>
    </location>
</feature>
<keyword evidence="2" id="KW-1185">Reference proteome</keyword>
<protein>
    <submittedName>
        <fullName evidence="3">Uncharacterized protein</fullName>
    </submittedName>
</protein>
<evidence type="ECO:0000256" key="1">
    <source>
        <dbReference type="SAM" id="MobiDB-lite"/>
    </source>
</evidence>
<name>A0A915KXY7_ROMCU</name>
<dbReference type="WBParaSite" id="nRc.2.0.1.t42356-RA">
    <property type="protein sequence ID" value="nRc.2.0.1.t42356-RA"/>
    <property type="gene ID" value="nRc.2.0.1.g42356"/>
</dbReference>
<reference evidence="3" key="1">
    <citation type="submission" date="2022-11" db="UniProtKB">
        <authorList>
            <consortium name="WormBaseParasite"/>
        </authorList>
    </citation>
    <scope>IDENTIFICATION</scope>
</reference>
<accession>A0A915KXY7</accession>
<dbReference type="AlphaFoldDB" id="A0A915KXY7"/>
<sequence>MYTNERKNLLLNLLSKHEASQVFSKEEGCMGKFPFTKNFQRIVEQRRGRSSKKGNRAKGQQNLTLEKTASSEQCLE</sequence>
<feature type="region of interest" description="Disordered" evidence="1">
    <location>
        <begin position="45"/>
        <end position="76"/>
    </location>
</feature>
<evidence type="ECO:0000313" key="3">
    <source>
        <dbReference type="WBParaSite" id="nRc.2.0.1.t42356-RA"/>
    </source>
</evidence>
<proteinExistence type="predicted"/>
<organism evidence="2 3">
    <name type="scientific">Romanomermis culicivorax</name>
    <name type="common">Nematode worm</name>
    <dbReference type="NCBI Taxonomy" id="13658"/>
    <lineage>
        <taxon>Eukaryota</taxon>
        <taxon>Metazoa</taxon>
        <taxon>Ecdysozoa</taxon>
        <taxon>Nematoda</taxon>
        <taxon>Enoplea</taxon>
        <taxon>Dorylaimia</taxon>
        <taxon>Mermithida</taxon>
        <taxon>Mermithoidea</taxon>
        <taxon>Mermithidae</taxon>
        <taxon>Romanomermis</taxon>
    </lineage>
</organism>
<dbReference type="Proteomes" id="UP000887565">
    <property type="component" value="Unplaced"/>
</dbReference>
<evidence type="ECO:0000313" key="2">
    <source>
        <dbReference type="Proteomes" id="UP000887565"/>
    </source>
</evidence>